<organism evidence="1">
    <name type="scientific">marine sediment metagenome</name>
    <dbReference type="NCBI Taxonomy" id="412755"/>
    <lineage>
        <taxon>unclassified sequences</taxon>
        <taxon>metagenomes</taxon>
        <taxon>ecological metagenomes</taxon>
    </lineage>
</organism>
<dbReference type="AlphaFoldDB" id="A0A0F9BAP2"/>
<proteinExistence type="predicted"/>
<gene>
    <name evidence="1" type="ORF">LCGC14_2551330</name>
</gene>
<dbReference type="EMBL" id="LAZR01041880">
    <property type="protein sequence ID" value="KKL10887.1"/>
    <property type="molecule type" value="Genomic_DNA"/>
</dbReference>
<accession>A0A0F9BAP2</accession>
<name>A0A0F9BAP2_9ZZZZ</name>
<reference evidence="1" key="1">
    <citation type="journal article" date="2015" name="Nature">
        <title>Complex archaea that bridge the gap between prokaryotes and eukaryotes.</title>
        <authorList>
            <person name="Spang A."/>
            <person name="Saw J.H."/>
            <person name="Jorgensen S.L."/>
            <person name="Zaremba-Niedzwiedzka K."/>
            <person name="Martijn J."/>
            <person name="Lind A.E."/>
            <person name="van Eijk R."/>
            <person name="Schleper C."/>
            <person name="Guy L."/>
            <person name="Ettema T.J."/>
        </authorList>
    </citation>
    <scope>NUCLEOTIDE SEQUENCE</scope>
</reference>
<evidence type="ECO:0000313" key="1">
    <source>
        <dbReference type="EMBL" id="KKL10887.1"/>
    </source>
</evidence>
<sequence length="90" mass="10773">MSNIEEENKKLKAEIAKLIGLVAEPNTFGEEYEKYYTMHIDEFREEYNKIRNKENTLRHISGERERIEKRKRGIICHCDYGMICEACDTR</sequence>
<protein>
    <submittedName>
        <fullName evidence="1">Uncharacterized protein</fullName>
    </submittedName>
</protein>
<comment type="caution">
    <text evidence="1">The sequence shown here is derived from an EMBL/GenBank/DDBJ whole genome shotgun (WGS) entry which is preliminary data.</text>
</comment>